<evidence type="ECO:0000313" key="2">
    <source>
        <dbReference type="Proteomes" id="UP000305939"/>
    </source>
</evidence>
<dbReference type="OrthoDB" id="9807855at2"/>
<dbReference type="InterPro" id="IPR024530">
    <property type="entry name" value="QSregVF_b"/>
</dbReference>
<name>A0A4S3LXD0_9FLAO</name>
<evidence type="ECO:0008006" key="3">
    <source>
        <dbReference type="Google" id="ProtNLM"/>
    </source>
</evidence>
<gene>
    <name evidence="1" type="ORF">E7Z59_14130</name>
</gene>
<dbReference type="RefSeq" id="WP_136337006.1">
    <property type="nucleotide sequence ID" value="NZ_QXMP01000002.1"/>
</dbReference>
<comment type="caution">
    <text evidence="1">The sequence shown here is derived from an EMBL/GenBank/DDBJ whole genome shotgun (WGS) entry which is preliminary data.</text>
</comment>
<dbReference type="Proteomes" id="UP000305939">
    <property type="component" value="Unassembled WGS sequence"/>
</dbReference>
<accession>A0A4S3LXD0</accession>
<dbReference type="Pfam" id="PF12843">
    <property type="entry name" value="QSregVF_b"/>
    <property type="match status" value="1"/>
</dbReference>
<proteinExistence type="predicted"/>
<organism evidence="1 2">
    <name type="scientific">Robertkochia marina</name>
    <dbReference type="NCBI Taxonomy" id="1227945"/>
    <lineage>
        <taxon>Bacteria</taxon>
        <taxon>Pseudomonadati</taxon>
        <taxon>Bacteroidota</taxon>
        <taxon>Flavobacteriia</taxon>
        <taxon>Flavobacteriales</taxon>
        <taxon>Flavobacteriaceae</taxon>
        <taxon>Robertkochia</taxon>
    </lineage>
</organism>
<sequence length="75" mass="9228">MTDQREFLKKLAFMKMPYGKYKGRYLVDIPEAYYTWFHQKGFPEGKLGLYLQSMYEIKMNGLEYLIRKIIREYQK</sequence>
<reference evidence="1 2" key="1">
    <citation type="submission" date="2019-04" db="EMBL/GenBank/DDBJ databases">
        <title>Draft genome sequence of Robertkochia marina CC-AMO-30D.</title>
        <authorList>
            <person name="Hameed A."/>
            <person name="Lin S.-Y."/>
            <person name="Shahina M."/>
            <person name="Lai W.-A."/>
            <person name="Young C.-C."/>
        </authorList>
    </citation>
    <scope>NUCLEOTIDE SEQUENCE [LARGE SCALE GENOMIC DNA]</scope>
    <source>
        <strain evidence="1 2">CC-AMO-30D</strain>
    </source>
</reference>
<evidence type="ECO:0000313" key="1">
    <source>
        <dbReference type="EMBL" id="THD65722.1"/>
    </source>
</evidence>
<dbReference type="EMBL" id="SSMC01000004">
    <property type="protein sequence ID" value="THD65722.1"/>
    <property type="molecule type" value="Genomic_DNA"/>
</dbReference>
<protein>
    <recommendedName>
        <fullName evidence="3">DUF3820 family protein</fullName>
    </recommendedName>
</protein>
<dbReference type="AlphaFoldDB" id="A0A4S3LXD0"/>
<keyword evidence="2" id="KW-1185">Reference proteome</keyword>